<comment type="similarity">
    <text evidence="3">Belongs to the translin family.</text>
</comment>
<sequence length="287" mass="31633">MAGNKRAWDGNLISGHSKTEKMDTTADVSSIQTIFTGFRNELDEHHDRRERVVKASRDITALSKKIVRVVNAPIPSNIAKETNDRIKQIQELFKSIEADVSGVNAWRYHQITWGIQEYIEAISFHRYLEKKQLITLEEVSQSLPAGIAVTEADYVLGLYDLTGEMMRFAITSMTTGRAVGGKQGNGTSTANLAGSNIDGTVEDSSQPEGPIGGEAVVSDLRQLRAMFEQLDVPRSLSGWKDVDKKMEVMQASVEKVERAVYGLLVRGKERPSGWVPDLASAAAVESH</sequence>
<evidence type="ECO:0000256" key="2">
    <source>
        <dbReference type="ARBA" id="ARBA00004496"/>
    </source>
</evidence>
<dbReference type="InterPro" id="IPR016069">
    <property type="entry name" value="Translin_C"/>
</dbReference>
<evidence type="ECO:0000313" key="7">
    <source>
        <dbReference type="Proteomes" id="UP000002035"/>
    </source>
</evidence>
<dbReference type="GO" id="GO:0005737">
    <property type="term" value="C:cytoplasm"/>
    <property type="evidence" value="ECO:0007669"/>
    <property type="project" value="UniProtKB-SubCell"/>
</dbReference>
<comment type="subcellular location">
    <subcellularLocation>
        <location evidence="2">Cytoplasm</location>
    </subcellularLocation>
    <subcellularLocation>
        <location evidence="1">Nucleus</location>
    </subcellularLocation>
</comment>
<evidence type="ECO:0000256" key="4">
    <source>
        <dbReference type="ARBA" id="ARBA00022490"/>
    </source>
</evidence>
<dbReference type="OMA" id="DTCMETC"/>
<keyword evidence="7" id="KW-1185">Reference proteome</keyword>
<dbReference type="PANTHER" id="PTHR10741">
    <property type="entry name" value="TRANSLIN AND TRANSLIN ASSOCIATED PROTEIN X"/>
    <property type="match status" value="1"/>
</dbReference>
<dbReference type="VEuPathDB" id="FungiDB:MCYG_02529"/>
<accession>C5FG25</accession>
<dbReference type="HOGENOM" id="CLU_067225_2_1_1"/>
<dbReference type="Gene3D" id="1.20.58.200">
    <property type="entry name" value="Translin, domain 2"/>
    <property type="match status" value="1"/>
</dbReference>
<dbReference type="eggNOG" id="KOG3066">
    <property type="taxonomic scope" value="Eukaryota"/>
</dbReference>
<protein>
    <submittedName>
        <fullName evidence="6">Translin-associated protein X</fullName>
    </submittedName>
</protein>
<proteinExistence type="inferred from homology"/>
<keyword evidence="5" id="KW-0539">Nucleus</keyword>
<dbReference type="GO" id="GO:0005634">
    <property type="term" value="C:nucleus"/>
    <property type="evidence" value="ECO:0007669"/>
    <property type="project" value="UniProtKB-SubCell"/>
</dbReference>
<dbReference type="SUPFAM" id="SSF74784">
    <property type="entry name" value="Translin"/>
    <property type="match status" value="1"/>
</dbReference>
<dbReference type="InterPro" id="IPR002848">
    <property type="entry name" value="Translin_fam"/>
</dbReference>
<evidence type="ECO:0000256" key="5">
    <source>
        <dbReference type="ARBA" id="ARBA00023242"/>
    </source>
</evidence>
<evidence type="ECO:0000256" key="1">
    <source>
        <dbReference type="ARBA" id="ARBA00004123"/>
    </source>
</evidence>
<dbReference type="Pfam" id="PF01997">
    <property type="entry name" value="Translin"/>
    <property type="match status" value="1"/>
</dbReference>
<organism evidence="6 7">
    <name type="scientific">Arthroderma otae (strain ATCC MYA-4605 / CBS 113480)</name>
    <name type="common">Microsporum canis</name>
    <dbReference type="NCBI Taxonomy" id="554155"/>
    <lineage>
        <taxon>Eukaryota</taxon>
        <taxon>Fungi</taxon>
        <taxon>Dikarya</taxon>
        <taxon>Ascomycota</taxon>
        <taxon>Pezizomycotina</taxon>
        <taxon>Eurotiomycetes</taxon>
        <taxon>Eurotiomycetidae</taxon>
        <taxon>Onygenales</taxon>
        <taxon>Arthrodermataceae</taxon>
        <taxon>Microsporum</taxon>
    </lineage>
</organism>
<keyword evidence="4" id="KW-0963">Cytoplasm</keyword>
<dbReference type="STRING" id="554155.C5FG25"/>
<dbReference type="OrthoDB" id="31005at2759"/>
<dbReference type="GO" id="GO:0043565">
    <property type="term" value="F:sequence-specific DNA binding"/>
    <property type="evidence" value="ECO:0007669"/>
    <property type="project" value="InterPro"/>
</dbReference>
<dbReference type="AlphaFoldDB" id="C5FG25"/>
<dbReference type="Proteomes" id="UP000002035">
    <property type="component" value="Unassembled WGS sequence"/>
</dbReference>
<evidence type="ECO:0000256" key="3">
    <source>
        <dbReference type="ARBA" id="ARBA00005902"/>
    </source>
</evidence>
<dbReference type="Gene3D" id="1.20.58.190">
    <property type="entry name" value="Translin, domain 1"/>
    <property type="match status" value="1"/>
</dbReference>
<dbReference type="GeneID" id="9222565"/>
<dbReference type="InterPro" id="IPR036081">
    <property type="entry name" value="Translin_sf"/>
</dbReference>
<dbReference type="EMBL" id="DS995702">
    <property type="protein sequence ID" value="EEQ29710.1"/>
    <property type="molecule type" value="Genomic_DNA"/>
</dbReference>
<reference evidence="7" key="1">
    <citation type="journal article" date="2012" name="MBio">
        <title>Comparative genome analysis of Trichophyton rubrum and related dermatophytes reveals candidate genes involved in infection.</title>
        <authorList>
            <person name="Martinez D.A."/>
            <person name="Oliver B.G."/>
            <person name="Graeser Y."/>
            <person name="Goldberg J.M."/>
            <person name="Li W."/>
            <person name="Martinez-Rossi N.M."/>
            <person name="Monod M."/>
            <person name="Shelest E."/>
            <person name="Barton R.C."/>
            <person name="Birch E."/>
            <person name="Brakhage A.A."/>
            <person name="Chen Z."/>
            <person name="Gurr S.J."/>
            <person name="Heiman D."/>
            <person name="Heitman J."/>
            <person name="Kosti I."/>
            <person name="Rossi A."/>
            <person name="Saif S."/>
            <person name="Samalova M."/>
            <person name="Saunders C.W."/>
            <person name="Shea T."/>
            <person name="Summerbell R.C."/>
            <person name="Xu J."/>
            <person name="Young S."/>
            <person name="Zeng Q."/>
            <person name="Birren B.W."/>
            <person name="Cuomo C.A."/>
            <person name="White T.C."/>
        </authorList>
    </citation>
    <scope>NUCLEOTIDE SEQUENCE [LARGE SCALE GENOMIC DNA]</scope>
    <source>
        <strain evidence="7">ATCC MYA-4605 / CBS 113480</strain>
    </source>
</reference>
<dbReference type="InterPro" id="IPR016068">
    <property type="entry name" value="Translin_N"/>
</dbReference>
<gene>
    <name evidence="6" type="ORF">MCYG_02529</name>
</gene>
<evidence type="ECO:0000313" key="6">
    <source>
        <dbReference type="EMBL" id="EEQ29710.1"/>
    </source>
</evidence>
<name>C5FG25_ARTOC</name>
<dbReference type="RefSeq" id="XP_002849595.1">
    <property type="nucleotide sequence ID" value="XM_002849549.1"/>
</dbReference>
<dbReference type="CDD" id="cd14820">
    <property type="entry name" value="TRAX"/>
    <property type="match status" value="1"/>
</dbReference>